<sequence length="113" mass="12672">MSFLNYALLICVLVTQLSFTGGNQGAKMYSYDESDKSQAFPLPHGTRAIPSSAKKAMLCASLPCLPEPPQCAMWWRLLIWALYNWLGFLTKLMFSIPVGCRTFIKGQRKCSTN</sequence>
<feature type="transmembrane region" description="Helical" evidence="1">
    <location>
        <begin position="82"/>
        <end position="104"/>
    </location>
</feature>
<comment type="caution">
    <text evidence="3">The sequence shown here is derived from an EMBL/GenBank/DDBJ whole genome shotgun (WGS) entry which is preliminary data.</text>
</comment>
<keyword evidence="2" id="KW-0732">Signal</keyword>
<feature type="chain" id="PRO_5035844435" evidence="2">
    <location>
        <begin position="26"/>
        <end position="113"/>
    </location>
</feature>
<accession>A0A8T1MYM8</accession>
<dbReference type="OrthoDB" id="10454839at2759"/>
<keyword evidence="1" id="KW-0472">Membrane</keyword>
<name>A0A8T1MYM8_CLOSI</name>
<dbReference type="Proteomes" id="UP000286415">
    <property type="component" value="Unassembled WGS sequence"/>
</dbReference>
<keyword evidence="1" id="KW-1133">Transmembrane helix</keyword>
<evidence type="ECO:0000313" key="3">
    <source>
        <dbReference type="EMBL" id="KAG5453861.1"/>
    </source>
</evidence>
<organism evidence="3 4">
    <name type="scientific">Clonorchis sinensis</name>
    <name type="common">Chinese liver fluke</name>
    <dbReference type="NCBI Taxonomy" id="79923"/>
    <lineage>
        <taxon>Eukaryota</taxon>
        <taxon>Metazoa</taxon>
        <taxon>Spiralia</taxon>
        <taxon>Lophotrochozoa</taxon>
        <taxon>Platyhelminthes</taxon>
        <taxon>Trematoda</taxon>
        <taxon>Digenea</taxon>
        <taxon>Opisthorchiida</taxon>
        <taxon>Opisthorchiata</taxon>
        <taxon>Opisthorchiidae</taxon>
        <taxon>Clonorchis</taxon>
    </lineage>
</organism>
<evidence type="ECO:0000313" key="4">
    <source>
        <dbReference type="Proteomes" id="UP000286415"/>
    </source>
</evidence>
<keyword evidence="1" id="KW-0812">Transmembrane</keyword>
<evidence type="ECO:0000256" key="1">
    <source>
        <dbReference type="SAM" id="Phobius"/>
    </source>
</evidence>
<dbReference type="EMBL" id="NIRI02000010">
    <property type="protein sequence ID" value="KAG5453861.1"/>
    <property type="molecule type" value="Genomic_DNA"/>
</dbReference>
<protein>
    <submittedName>
        <fullName evidence="3">Uncharacterized protein</fullName>
    </submittedName>
</protein>
<keyword evidence="4" id="KW-1185">Reference proteome</keyword>
<reference evidence="3 4" key="2">
    <citation type="journal article" date="2021" name="Genomics">
        <title>High-quality reference genome for Clonorchis sinensis.</title>
        <authorList>
            <person name="Young N.D."/>
            <person name="Stroehlein A.J."/>
            <person name="Kinkar L."/>
            <person name="Wang T."/>
            <person name="Sohn W.M."/>
            <person name="Chang B.C.H."/>
            <person name="Kaur P."/>
            <person name="Weisz D."/>
            <person name="Dudchenko O."/>
            <person name="Aiden E.L."/>
            <person name="Korhonen P.K."/>
            <person name="Gasser R.B."/>
        </authorList>
    </citation>
    <scope>NUCLEOTIDE SEQUENCE [LARGE SCALE GENOMIC DNA]</scope>
    <source>
        <strain evidence="3">Cs-k2</strain>
    </source>
</reference>
<evidence type="ECO:0000256" key="2">
    <source>
        <dbReference type="SAM" id="SignalP"/>
    </source>
</evidence>
<proteinExistence type="predicted"/>
<gene>
    <name evidence="3" type="ORF">CSKR_109631</name>
</gene>
<dbReference type="AlphaFoldDB" id="A0A8T1MYM8"/>
<reference evidence="3 4" key="1">
    <citation type="journal article" date="2018" name="Biotechnol. Adv.">
        <title>Improved genomic resources and new bioinformatic workflow for the carcinogenic parasite Clonorchis sinensis: Biotechnological implications.</title>
        <authorList>
            <person name="Wang D."/>
            <person name="Korhonen P.K."/>
            <person name="Gasser R.B."/>
            <person name="Young N.D."/>
        </authorList>
    </citation>
    <scope>NUCLEOTIDE SEQUENCE [LARGE SCALE GENOMIC DNA]</scope>
    <source>
        <strain evidence="3">Cs-k2</strain>
    </source>
</reference>
<feature type="signal peptide" evidence="2">
    <location>
        <begin position="1"/>
        <end position="25"/>
    </location>
</feature>